<dbReference type="SUPFAM" id="SSF51126">
    <property type="entry name" value="Pectin lyase-like"/>
    <property type="match status" value="2"/>
</dbReference>
<dbReference type="OrthoDB" id="4595319at2"/>
<evidence type="ECO:0008006" key="4">
    <source>
        <dbReference type="Google" id="ProtNLM"/>
    </source>
</evidence>
<proteinExistence type="predicted"/>
<accession>A0A0G3EDV4</accession>
<dbReference type="EMBL" id="CP010904">
    <property type="protein sequence ID" value="AKJ63597.1"/>
    <property type="molecule type" value="Genomic_DNA"/>
</dbReference>
<dbReference type="KEGG" id="vbl:L21SP4_00316"/>
<reference evidence="2 3" key="2">
    <citation type="journal article" date="2016" name="ISME J.">
        <title>Characterization of the first cultured representative of Verrucomicrobia subdivision 5 indicates the proposal of a novel phylum.</title>
        <authorList>
            <person name="Spring S."/>
            <person name="Bunk B."/>
            <person name="Sproer C."/>
            <person name="Schumann P."/>
            <person name="Rohde M."/>
            <person name="Tindall B.J."/>
            <person name="Klenk H.P."/>
        </authorList>
    </citation>
    <scope>NUCLEOTIDE SEQUENCE [LARGE SCALE GENOMIC DNA]</scope>
    <source>
        <strain evidence="2 3">L21-Fru-AB</strain>
    </source>
</reference>
<feature type="chain" id="PRO_5005184087" description="Pectate lyase superfamily protein domain-containing protein" evidence="1">
    <location>
        <begin position="22"/>
        <end position="427"/>
    </location>
</feature>
<dbReference type="STRING" id="1307763.L21SP4_00316"/>
<evidence type="ECO:0000313" key="2">
    <source>
        <dbReference type="EMBL" id="AKJ63597.1"/>
    </source>
</evidence>
<protein>
    <recommendedName>
        <fullName evidence="4">Pectate lyase superfamily protein domain-containing protein</fullName>
    </recommendedName>
</protein>
<reference evidence="3" key="1">
    <citation type="submission" date="2015-02" db="EMBL/GenBank/DDBJ databases">
        <title>Description and complete genome sequence of the first cultured representative of the subdivision 5 of the Verrucomicrobia phylum.</title>
        <authorList>
            <person name="Spring S."/>
            <person name="Bunk B."/>
            <person name="Sproer C."/>
            <person name="Klenk H.-P."/>
        </authorList>
    </citation>
    <scope>NUCLEOTIDE SEQUENCE [LARGE SCALE GENOMIC DNA]</scope>
    <source>
        <strain evidence="3">L21-Fru-AB</strain>
    </source>
</reference>
<dbReference type="Proteomes" id="UP000035268">
    <property type="component" value="Chromosome"/>
</dbReference>
<keyword evidence="1" id="KW-0732">Signal</keyword>
<sequence length="427" mass="47001" precursor="true">MKTYIRFMLGMMALGVATATAQPEASLFLEQARVYNPIDYGADPSGTEDAAPAFDAMIADLGTNRHVEVFIPPGQYRLNHRVVFTIDGNDSQYGLMIRGGGRDATELLVDNDEGGIYVDGTTAARAHVDLRDLSFVAQRTGIAAAFAFELSDAGNPLCRQLNVENIYITSPKHTSPNYFTCGFSVVNAWEPRFCNIDIRKQGEYADPTIYPVYGIHLEDCVGPLVEDSHINKVQTGIYHGRRESRAGGGMIVNTYLVGCNRSLELQWVNVGDGWEKPQFHVDNCHFNYYEYGVHAVGVRQMHLSHILFYCSERDGSQWFDDGSTPAPGHPTDVNLEYASNITIDHCQFVEPSSPNRRAIAISPNSAYVLIDGNHFNMEGTAVFNESDEGIACINSMFGGTHDFTGGGAWLTRYTNAGDGSMTTDDLN</sequence>
<name>A0A0G3EDV4_9BACT</name>
<dbReference type="InterPro" id="IPR012334">
    <property type="entry name" value="Pectin_lyas_fold"/>
</dbReference>
<dbReference type="InterPro" id="IPR011050">
    <property type="entry name" value="Pectin_lyase_fold/virulence"/>
</dbReference>
<keyword evidence="3" id="KW-1185">Reference proteome</keyword>
<gene>
    <name evidence="2" type="ORF">L21SP4_00316</name>
</gene>
<evidence type="ECO:0000313" key="3">
    <source>
        <dbReference type="Proteomes" id="UP000035268"/>
    </source>
</evidence>
<dbReference type="Gene3D" id="2.160.20.10">
    <property type="entry name" value="Single-stranded right-handed beta-helix, Pectin lyase-like"/>
    <property type="match status" value="1"/>
</dbReference>
<feature type="signal peptide" evidence="1">
    <location>
        <begin position="1"/>
        <end position="21"/>
    </location>
</feature>
<organism evidence="2 3">
    <name type="scientific">Kiritimatiella glycovorans</name>
    <dbReference type="NCBI Taxonomy" id="1307763"/>
    <lineage>
        <taxon>Bacteria</taxon>
        <taxon>Pseudomonadati</taxon>
        <taxon>Kiritimatiellota</taxon>
        <taxon>Kiritimatiellia</taxon>
        <taxon>Kiritimatiellales</taxon>
        <taxon>Kiritimatiellaceae</taxon>
        <taxon>Kiritimatiella</taxon>
    </lineage>
</organism>
<dbReference type="AlphaFoldDB" id="A0A0G3EDV4"/>
<dbReference type="RefSeq" id="WP_052881011.1">
    <property type="nucleotide sequence ID" value="NZ_CP010904.1"/>
</dbReference>
<evidence type="ECO:0000256" key="1">
    <source>
        <dbReference type="SAM" id="SignalP"/>
    </source>
</evidence>